<evidence type="ECO:0000313" key="2">
    <source>
        <dbReference type="EMBL" id="PCH35026.1"/>
    </source>
</evidence>
<feature type="region of interest" description="Disordered" evidence="1">
    <location>
        <begin position="362"/>
        <end position="409"/>
    </location>
</feature>
<dbReference type="PROSITE" id="PS51257">
    <property type="entry name" value="PROKAR_LIPOPROTEIN"/>
    <property type="match status" value="1"/>
</dbReference>
<evidence type="ECO:0000313" key="3">
    <source>
        <dbReference type="Proteomes" id="UP000218811"/>
    </source>
</evidence>
<dbReference type="EMBL" id="KB467843">
    <property type="protein sequence ID" value="PCH35026.1"/>
    <property type="molecule type" value="Genomic_DNA"/>
</dbReference>
<gene>
    <name evidence="2" type="ORF">WOLCODRAFT_155679</name>
</gene>
<reference evidence="2 3" key="1">
    <citation type="journal article" date="2012" name="Science">
        <title>The Paleozoic origin of enzymatic lignin decomposition reconstructed from 31 fungal genomes.</title>
        <authorList>
            <person name="Floudas D."/>
            <person name="Binder M."/>
            <person name="Riley R."/>
            <person name="Barry K."/>
            <person name="Blanchette R.A."/>
            <person name="Henrissat B."/>
            <person name="Martinez A.T."/>
            <person name="Otillar R."/>
            <person name="Spatafora J.W."/>
            <person name="Yadav J.S."/>
            <person name="Aerts A."/>
            <person name="Benoit I."/>
            <person name="Boyd A."/>
            <person name="Carlson A."/>
            <person name="Copeland A."/>
            <person name="Coutinho P.M."/>
            <person name="de Vries R.P."/>
            <person name="Ferreira P."/>
            <person name="Findley K."/>
            <person name="Foster B."/>
            <person name="Gaskell J."/>
            <person name="Glotzer D."/>
            <person name="Gorecki P."/>
            <person name="Heitman J."/>
            <person name="Hesse C."/>
            <person name="Hori C."/>
            <person name="Igarashi K."/>
            <person name="Jurgens J.A."/>
            <person name="Kallen N."/>
            <person name="Kersten P."/>
            <person name="Kohler A."/>
            <person name="Kuees U."/>
            <person name="Kumar T.K.A."/>
            <person name="Kuo A."/>
            <person name="LaButti K."/>
            <person name="Larrondo L.F."/>
            <person name="Lindquist E."/>
            <person name="Ling A."/>
            <person name="Lombard V."/>
            <person name="Lucas S."/>
            <person name="Lundell T."/>
            <person name="Martin R."/>
            <person name="McLaughlin D.J."/>
            <person name="Morgenstern I."/>
            <person name="Morin E."/>
            <person name="Murat C."/>
            <person name="Nagy L.G."/>
            <person name="Nolan M."/>
            <person name="Ohm R.A."/>
            <person name="Patyshakuliyeva A."/>
            <person name="Rokas A."/>
            <person name="Ruiz-Duenas F.J."/>
            <person name="Sabat G."/>
            <person name="Salamov A."/>
            <person name="Samejima M."/>
            <person name="Schmutz J."/>
            <person name="Slot J.C."/>
            <person name="St John F."/>
            <person name="Stenlid J."/>
            <person name="Sun H."/>
            <person name="Sun S."/>
            <person name="Syed K."/>
            <person name="Tsang A."/>
            <person name="Wiebenga A."/>
            <person name="Young D."/>
            <person name="Pisabarro A."/>
            <person name="Eastwood D.C."/>
            <person name="Martin F."/>
            <person name="Cullen D."/>
            <person name="Grigoriev I.V."/>
            <person name="Hibbett D.S."/>
        </authorList>
    </citation>
    <scope>NUCLEOTIDE SEQUENCE [LARGE SCALE GENOMIC DNA]</scope>
    <source>
        <strain evidence="2 3">MD-104</strain>
    </source>
</reference>
<sequence length="409" mass="43557">MPARSRGRTRRMTEYTYSTPTSSGTFQSCPSLSIVVPLARQPDHAVRCAALLLLFLHDVGRGGTARPTVAIQSLRLPSSGGATLVAVPRYRAACVAGTSPSPAHRSLARSLPFMRITSNQTAMPIAHRGVPQKPDRADLDPTFIRPCQRDRGWGGALTELACAPQYVSSVGLPRSRMIAHDRAPSLGRVHGPPPPRGARSYSGVACQRHPYANAHASWQIVQPAHPAASGRSPIVGRIASCHPHRTGAVKCPPTLFAHRSYCHSPGVISAATLAARMRRRAHPRPANANRSPHTSPHQSTAHASAEPPSLKAKVLESLWWLVWLPPPRGGSMRQVRASAGSRCRVRAAGVTSARVIDSRPYPAAARGSVTASARPRPFPAVPDPDDLRTGGDEREGGASRPEPEAPGAA</sequence>
<evidence type="ECO:0000256" key="1">
    <source>
        <dbReference type="SAM" id="MobiDB-lite"/>
    </source>
</evidence>
<organism evidence="2 3">
    <name type="scientific">Wolfiporia cocos (strain MD-104)</name>
    <name type="common">Brown rot fungus</name>
    <dbReference type="NCBI Taxonomy" id="742152"/>
    <lineage>
        <taxon>Eukaryota</taxon>
        <taxon>Fungi</taxon>
        <taxon>Dikarya</taxon>
        <taxon>Basidiomycota</taxon>
        <taxon>Agaricomycotina</taxon>
        <taxon>Agaricomycetes</taxon>
        <taxon>Polyporales</taxon>
        <taxon>Phaeolaceae</taxon>
        <taxon>Wolfiporia</taxon>
    </lineage>
</organism>
<feature type="compositionally biased region" description="Basic and acidic residues" evidence="1">
    <location>
        <begin position="385"/>
        <end position="403"/>
    </location>
</feature>
<feature type="region of interest" description="Disordered" evidence="1">
    <location>
        <begin position="1"/>
        <end position="20"/>
    </location>
</feature>
<dbReference type="Proteomes" id="UP000218811">
    <property type="component" value="Unassembled WGS sequence"/>
</dbReference>
<feature type="region of interest" description="Disordered" evidence="1">
    <location>
        <begin position="330"/>
        <end position="349"/>
    </location>
</feature>
<feature type="region of interest" description="Disordered" evidence="1">
    <location>
        <begin position="276"/>
        <end position="308"/>
    </location>
</feature>
<keyword evidence="3" id="KW-1185">Reference proteome</keyword>
<name>A0A2H3IYI9_WOLCO</name>
<protein>
    <submittedName>
        <fullName evidence="2">Uncharacterized protein</fullName>
    </submittedName>
</protein>
<proteinExistence type="predicted"/>
<feature type="compositionally biased region" description="Basic residues" evidence="1">
    <location>
        <begin position="1"/>
        <end position="10"/>
    </location>
</feature>
<dbReference type="AlphaFoldDB" id="A0A2H3IYI9"/>
<accession>A0A2H3IYI9</accession>
<feature type="compositionally biased region" description="Polar residues" evidence="1">
    <location>
        <begin position="291"/>
        <end position="302"/>
    </location>
</feature>